<protein>
    <submittedName>
        <fullName evidence="1">Uncharacterized protein</fullName>
    </submittedName>
</protein>
<evidence type="ECO:0000313" key="1">
    <source>
        <dbReference type="EMBL" id="EHK86397.1"/>
    </source>
</evidence>
<dbReference type="AlphaFoldDB" id="H0JL62"/>
<proteinExistence type="predicted"/>
<dbReference type="PATRIC" id="fig|1114960.4.peg.303"/>
<accession>H0JL62</accession>
<reference evidence="1 2" key="1">
    <citation type="submission" date="2011-12" db="EMBL/GenBank/DDBJ databases">
        <authorList>
            <person name="Kriszt B."/>
            <person name="Tancsics A."/>
            <person name="Cserhati M."/>
            <person name="Toth A."/>
            <person name="Nagy I."/>
            <person name="Horvath B."/>
            <person name="Tamura T."/>
            <person name="Kukolya J."/>
            <person name="Szoboszlay S."/>
        </authorList>
    </citation>
    <scope>NUCLEOTIDE SEQUENCE [LARGE SCALE GENOMIC DNA]</scope>
    <source>
        <strain evidence="1 2">AK37</strain>
    </source>
</reference>
<sequence length="315" mass="34738">MTNASCHNCGRIVPDHFPLCDTCTATLTSDLLAVPSLIADMTVTLTRQARMSRGKTVGKSAETLLPYAADRNGNPRAFPLDAIVNAVGGWARSVADTLDVDLGDVLERRGLRQLAGNNRGGGRPDPAALTGEPLLPIELAAVWLACHHHDLRRYPYIDELYDEITDVVASARSAIDNQPGLVYKGPCSAVIEGGLCETDLYAERGEDWVRCRRCGAMHNVQILDDQALRNAEQMSFTVPDLVRVLAAYGEDVRANTIHVWANRRELRPRGWRTPDGQITDHWIRRSDQPVYRLGDVRVLIAQAERRQAATRNVGA</sequence>
<dbReference type="RefSeq" id="WP_006550315.1">
    <property type="nucleotide sequence ID" value="NZ_AHBW01000026.1"/>
</dbReference>
<evidence type="ECO:0000313" key="2">
    <source>
        <dbReference type="Proteomes" id="UP000005064"/>
    </source>
</evidence>
<gene>
    <name evidence="1" type="ORF">AK37_01577</name>
</gene>
<name>H0JL62_9NOCA</name>
<comment type="caution">
    <text evidence="1">The sequence shown here is derived from an EMBL/GenBank/DDBJ whole genome shotgun (WGS) entry which is preliminary data.</text>
</comment>
<dbReference type="Proteomes" id="UP000005064">
    <property type="component" value="Unassembled WGS sequence"/>
</dbReference>
<organism evidence="1 2">
    <name type="scientific">Rhodococcus pyridinivorans AK37</name>
    <dbReference type="NCBI Taxonomy" id="1114960"/>
    <lineage>
        <taxon>Bacteria</taxon>
        <taxon>Bacillati</taxon>
        <taxon>Actinomycetota</taxon>
        <taxon>Actinomycetes</taxon>
        <taxon>Mycobacteriales</taxon>
        <taxon>Nocardiaceae</taxon>
        <taxon>Rhodococcus</taxon>
    </lineage>
</organism>
<dbReference type="EMBL" id="AHBW01000026">
    <property type="protein sequence ID" value="EHK86397.1"/>
    <property type="molecule type" value="Genomic_DNA"/>
</dbReference>